<dbReference type="Proteomes" id="UP000317421">
    <property type="component" value="Unassembled WGS sequence"/>
</dbReference>
<comment type="similarity">
    <text evidence="3">Belongs to the nitrite and sulfite reductase 4Fe-4S domain family.</text>
</comment>
<evidence type="ECO:0000256" key="10">
    <source>
        <dbReference type="SAM" id="MobiDB-lite"/>
    </source>
</evidence>
<dbReference type="PANTHER" id="PTHR11493:SF47">
    <property type="entry name" value="SULFITE REDUCTASE [NADPH] SUBUNIT BETA"/>
    <property type="match status" value="1"/>
</dbReference>
<evidence type="ECO:0000313" key="14">
    <source>
        <dbReference type="Proteomes" id="UP000317421"/>
    </source>
</evidence>
<evidence type="ECO:0000256" key="5">
    <source>
        <dbReference type="ARBA" id="ARBA00022617"/>
    </source>
</evidence>
<keyword evidence="14" id="KW-1185">Reference proteome</keyword>
<keyword evidence="9" id="KW-0411">Iron-sulfur</keyword>
<evidence type="ECO:0000256" key="7">
    <source>
        <dbReference type="ARBA" id="ARBA00023002"/>
    </source>
</evidence>
<dbReference type="FunFam" id="3.30.413.10:FF:000014">
    <property type="entry name" value="Sulfite reductase [ferredoxin], chloroplastic"/>
    <property type="match status" value="1"/>
</dbReference>
<dbReference type="GO" id="GO:0016002">
    <property type="term" value="F:sulfite reductase activity"/>
    <property type="evidence" value="ECO:0007669"/>
    <property type="project" value="TreeGrafter"/>
</dbReference>
<keyword evidence="4" id="KW-0004">4Fe-4S</keyword>
<accession>A0A5C6AD85</accession>
<dbReference type="InterPro" id="IPR005117">
    <property type="entry name" value="NiRdtase/SiRdtase_haem-b_fer"/>
</dbReference>
<comment type="cofactor">
    <cofactor evidence="2">
        <name>[4Fe-4S] cluster</name>
        <dbReference type="ChEBI" id="CHEBI:49883"/>
    </cofactor>
</comment>
<dbReference type="GO" id="GO:0009337">
    <property type="term" value="C:sulfite reductase complex (NADPH)"/>
    <property type="evidence" value="ECO:0007669"/>
    <property type="project" value="TreeGrafter"/>
</dbReference>
<name>A0A5C6AD85_9BACT</name>
<feature type="region of interest" description="Disordered" evidence="10">
    <location>
        <begin position="1"/>
        <end position="21"/>
    </location>
</feature>
<evidence type="ECO:0000256" key="2">
    <source>
        <dbReference type="ARBA" id="ARBA00001966"/>
    </source>
</evidence>
<dbReference type="EC" id="1.8.7.1" evidence="13"/>
<dbReference type="GO" id="GO:0020037">
    <property type="term" value="F:heme binding"/>
    <property type="evidence" value="ECO:0007669"/>
    <property type="project" value="InterPro"/>
</dbReference>
<reference evidence="13 14" key="1">
    <citation type="submission" date="2019-02" db="EMBL/GenBank/DDBJ databases">
        <title>Deep-cultivation of Planctomycetes and their phenomic and genomic characterization uncovers novel biology.</title>
        <authorList>
            <person name="Wiegand S."/>
            <person name="Jogler M."/>
            <person name="Boedeker C."/>
            <person name="Pinto D."/>
            <person name="Vollmers J."/>
            <person name="Rivas-Marin E."/>
            <person name="Kohn T."/>
            <person name="Peeters S.H."/>
            <person name="Heuer A."/>
            <person name="Rast P."/>
            <person name="Oberbeckmann S."/>
            <person name="Bunk B."/>
            <person name="Jeske O."/>
            <person name="Meyerdierks A."/>
            <person name="Storesund J.E."/>
            <person name="Kallscheuer N."/>
            <person name="Luecker S."/>
            <person name="Lage O.M."/>
            <person name="Pohl T."/>
            <person name="Merkel B.J."/>
            <person name="Hornburger P."/>
            <person name="Mueller R.-W."/>
            <person name="Bruemmer F."/>
            <person name="Labrenz M."/>
            <person name="Spormann A.M."/>
            <person name="Op Den Camp H."/>
            <person name="Overmann J."/>
            <person name="Amann R."/>
            <person name="Jetten M.S.M."/>
            <person name="Mascher T."/>
            <person name="Medema M.H."/>
            <person name="Devos D.P."/>
            <person name="Kaster A.-K."/>
            <person name="Ovreas L."/>
            <person name="Rohde M."/>
            <person name="Galperin M.Y."/>
            <person name="Jogler C."/>
        </authorList>
    </citation>
    <scope>NUCLEOTIDE SEQUENCE [LARGE SCALE GENOMIC DNA]</scope>
    <source>
        <strain evidence="13 14">Pla108</strain>
    </source>
</reference>
<feature type="domain" description="Nitrite/Sulfite reductase ferredoxin-like" evidence="12">
    <location>
        <begin position="78"/>
        <end position="131"/>
    </location>
</feature>
<dbReference type="GO" id="GO:0051539">
    <property type="term" value="F:4 iron, 4 sulfur cluster binding"/>
    <property type="evidence" value="ECO:0007669"/>
    <property type="project" value="UniProtKB-KW"/>
</dbReference>
<proteinExistence type="inferred from homology"/>
<dbReference type="Pfam" id="PF03460">
    <property type="entry name" value="NIR_SIR_ferr"/>
    <property type="match status" value="2"/>
</dbReference>
<dbReference type="GO" id="GO:0050311">
    <property type="term" value="F:sulfite reductase (ferredoxin) activity"/>
    <property type="evidence" value="ECO:0007669"/>
    <property type="project" value="UniProtKB-EC"/>
</dbReference>
<feature type="domain" description="Nitrite/sulphite reductase 4Fe-4S" evidence="11">
    <location>
        <begin position="180"/>
        <end position="348"/>
    </location>
</feature>
<evidence type="ECO:0000259" key="12">
    <source>
        <dbReference type="Pfam" id="PF03460"/>
    </source>
</evidence>
<dbReference type="GO" id="GO:0046872">
    <property type="term" value="F:metal ion binding"/>
    <property type="evidence" value="ECO:0007669"/>
    <property type="project" value="UniProtKB-KW"/>
</dbReference>
<evidence type="ECO:0000256" key="9">
    <source>
        <dbReference type="ARBA" id="ARBA00023014"/>
    </source>
</evidence>
<keyword evidence="5" id="KW-0349">Heme</keyword>
<dbReference type="PRINTS" id="PR00397">
    <property type="entry name" value="SIROHAEM"/>
</dbReference>
<keyword evidence="8" id="KW-0408">Iron</keyword>
<dbReference type="InterPro" id="IPR006066">
    <property type="entry name" value="NO2/SO3_Rdtase_FeS/sirohaem_BS"/>
</dbReference>
<dbReference type="Gene3D" id="3.30.413.10">
    <property type="entry name" value="Sulfite Reductase Hemoprotein, domain 1"/>
    <property type="match status" value="2"/>
</dbReference>
<dbReference type="OrthoDB" id="9803707at2"/>
<evidence type="ECO:0000256" key="3">
    <source>
        <dbReference type="ARBA" id="ARBA00010429"/>
    </source>
</evidence>
<dbReference type="PROSITE" id="PS00365">
    <property type="entry name" value="NIR_SIR"/>
    <property type="match status" value="1"/>
</dbReference>
<feature type="compositionally biased region" description="Polar residues" evidence="10">
    <location>
        <begin position="1"/>
        <end position="10"/>
    </location>
</feature>
<keyword evidence="7 13" id="KW-0560">Oxidoreductase</keyword>
<keyword evidence="6" id="KW-0479">Metal-binding</keyword>
<dbReference type="InterPro" id="IPR045169">
    <property type="entry name" value="NO2/SO3_Rdtase_4Fe4S_prot"/>
</dbReference>
<dbReference type="PANTHER" id="PTHR11493">
    <property type="entry name" value="SULFITE REDUCTASE [NADPH] SUBUNIT BETA-RELATED"/>
    <property type="match status" value="1"/>
</dbReference>
<dbReference type="InterPro" id="IPR045854">
    <property type="entry name" value="NO2/SO3_Rdtase_4Fe4S_sf"/>
</dbReference>
<dbReference type="InterPro" id="IPR036136">
    <property type="entry name" value="Nit/Sulf_reduc_fer-like_dom_sf"/>
</dbReference>
<evidence type="ECO:0000259" key="11">
    <source>
        <dbReference type="Pfam" id="PF01077"/>
    </source>
</evidence>
<dbReference type="EMBL" id="SJPR01000004">
    <property type="protein sequence ID" value="TWT96213.1"/>
    <property type="molecule type" value="Genomic_DNA"/>
</dbReference>
<sequence>MSDSTANDAPTLTPVEGFKEASDYLSGPIPTELVNGEPNFTGEAMQLLKHHGTYEQDDRDRRKEAKAAQVPGGKYYSMMVRSVLPGGLLSSAQLMAQLDLCDEVGNGTLRFTTRQAIQVHGILKTDLRKYINRVVEIGQTTLAACGDVCRNVMCSPLPVQSAVYNDMQDLAARLKEHFKPRTGAYYELWVTDIETGEKTLAAGGEGTKTSGIKDADPVEPIYGKTYLPRKFKLGVALPEDNNADIYSQDIGFLAITDGVGAERRIVGYNLIAGGGFGRTPSAAKTFAAVGQPFCYCPVGEEVSAAEAIMKVQRDFGDRTDRKTARLKYLVANWGLEKFKAKVEEYAGRDLAAPKEVPIVGHDDAMGWREQGDGRWFYGLTIENGRVKDEGSFRLKAALREICGTLAPPLRVTGHQNLIFCDIEPGARSLLESILKSHGVPLTEDFSLARRWSMACPALPTCGLAVTESERAMPGIMDQIDAEITKLGLDEEVFTTRMTGCPNGCARPYNSDIGLVGRAKEKYTMFLGGSVLGHRLNWIYKDMVPADEVAAELGKVFTHFKANRSEGESLGDFCDRTGKDALLTACGE</sequence>
<dbReference type="AlphaFoldDB" id="A0A5C6AD85"/>
<dbReference type="SUPFAM" id="SSF56014">
    <property type="entry name" value="Nitrite and sulphite reductase 4Fe-4S domain-like"/>
    <property type="match status" value="2"/>
</dbReference>
<evidence type="ECO:0000256" key="8">
    <source>
        <dbReference type="ARBA" id="ARBA00023004"/>
    </source>
</evidence>
<comment type="cofactor">
    <cofactor evidence="1">
        <name>siroheme</name>
        <dbReference type="ChEBI" id="CHEBI:60052"/>
    </cofactor>
</comment>
<dbReference type="SUPFAM" id="SSF55124">
    <property type="entry name" value="Nitrite/Sulfite reductase N-terminal domain-like"/>
    <property type="match status" value="2"/>
</dbReference>
<gene>
    <name evidence="13" type="primary">sir_2</name>
    <name evidence="13" type="ORF">Pla108_33020</name>
</gene>
<feature type="domain" description="Nitrite/Sulfite reductase ferredoxin-like" evidence="12">
    <location>
        <begin position="369"/>
        <end position="435"/>
    </location>
</feature>
<comment type="caution">
    <text evidence="13">The sequence shown here is derived from an EMBL/GenBank/DDBJ whole genome shotgun (WGS) entry which is preliminary data.</text>
</comment>
<dbReference type="Pfam" id="PF01077">
    <property type="entry name" value="NIR_SIR"/>
    <property type="match status" value="2"/>
</dbReference>
<protein>
    <submittedName>
        <fullName evidence="13">Sulfite reductase [ferredoxin]</fullName>
        <ecNumber evidence="13">1.8.7.1</ecNumber>
    </submittedName>
</protein>
<dbReference type="NCBIfam" id="NF010029">
    <property type="entry name" value="PRK13504.1"/>
    <property type="match status" value="1"/>
</dbReference>
<feature type="domain" description="Nitrite/sulphite reductase 4Fe-4S" evidence="11">
    <location>
        <begin position="452"/>
        <end position="585"/>
    </location>
</feature>
<dbReference type="InterPro" id="IPR006067">
    <property type="entry name" value="NO2/SO3_Rdtase_4Fe4S_dom"/>
</dbReference>
<evidence type="ECO:0000313" key="13">
    <source>
        <dbReference type="EMBL" id="TWT96213.1"/>
    </source>
</evidence>
<organism evidence="13 14">
    <name type="scientific">Botrimarina colliarenosi</name>
    <dbReference type="NCBI Taxonomy" id="2528001"/>
    <lineage>
        <taxon>Bacteria</taxon>
        <taxon>Pseudomonadati</taxon>
        <taxon>Planctomycetota</taxon>
        <taxon>Planctomycetia</taxon>
        <taxon>Pirellulales</taxon>
        <taxon>Lacipirellulaceae</taxon>
        <taxon>Botrimarina</taxon>
    </lineage>
</organism>
<dbReference type="GO" id="GO:0000103">
    <property type="term" value="P:sulfate assimilation"/>
    <property type="evidence" value="ECO:0007669"/>
    <property type="project" value="TreeGrafter"/>
</dbReference>
<evidence type="ECO:0000256" key="6">
    <source>
        <dbReference type="ARBA" id="ARBA00022723"/>
    </source>
</evidence>
<evidence type="ECO:0000256" key="1">
    <source>
        <dbReference type="ARBA" id="ARBA00001929"/>
    </source>
</evidence>
<evidence type="ECO:0000256" key="4">
    <source>
        <dbReference type="ARBA" id="ARBA00022485"/>
    </source>
</evidence>
<dbReference type="RefSeq" id="WP_146445995.1">
    <property type="nucleotide sequence ID" value="NZ_SJPR01000004.1"/>
</dbReference>